<name>A0A0C3C316_PILCF</name>
<evidence type="ECO:0008006" key="10">
    <source>
        <dbReference type="Google" id="ProtNLM"/>
    </source>
</evidence>
<keyword evidence="5 7" id="KW-0472">Membrane</keyword>
<evidence type="ECO:0000256" key="5">
    <source>
        <dbReference type="ARBA" id="ARBA00023136"/>
    </source>
</evidence>
<dbReference type="EMBL" id="KN832989">
    <property type="protein sequence ID" value="KIM83962.1"/>
    <property type="molecule type" value="Genomic_DNA"/>
</dbReference>
<organism evidence="8 9">
    <name type="scientific">Piloderma croceum (strain F 1598)</name>
    <dbReference type="NCBI Taxonomy" id="765440"/>
    <lineage>
        <taxon>Eukaryota</taxon>
        <taxon>Fungi</taxon>
        <taxon>Dikarya</taxon>
        <taxon>Basidiomycota</taxon>
        <taxon>Agaricomycotina</taxon>
        <taxon>Agaricomycetes</taxon>
        <taxon>Agaricomycetidae</taxon>
        <taxon>Atheliales</taxon>
        <taxon>Atheliaceae</taxon>
        <taxon>Piloderma</taxon>
    </lineage>
</organism>
<dbReference type="PANTHER" id="PTHR13906:SF4">
    <property type="entry name" value="LYSOPHOSPHOLIPID ACYLTRANSFERASE 6"/>
    <property type="match status" value="1"/>
</dbReference>
<dbReference type="InParanoid" id="A0A0C3C316"/>
<evidence type="ECO:0000256" key="7">
    <source>
        <dbReference type="SAM" id="Phobius"/>
    </source>
</evidence>
<proteinExistence type="predicted"/>
<dbReference type="PANTHER" id="PTHR13906">
    <property type="entry name" value="PORCUPINE"/>
    <property type="match status" value="1"/>
</dbReference>
<keyword evidence="3 7" id="KW-0812">Transmembrane</keyword>
<feature type="transmembrane region" description="Helical" evidence="7">
    <location>
        <begin position="448"/>
        <end position="467"/>
    </location>
</feature>
<dbReference type="GO" id="GO:0047184">
    <property type="term" value="F:1-acylglycerophosphocholine O-acyltransferase activity"/>
    <property type="evidence" value="ECO:0007669"/>
    <property type="project" value="TreeGrafter"/>
</dbReference>
<evidence type="ECO:0000256" key="6">
    <source>
        <dbReference type="ARBA" id="ARBA00023315"/>
    </source>
</evidence>
<gene>
    <name evidence="8" type="ORF">PILCRDRAFT_97057</name>
</gene>
<feature type="transmembrane region" description="Helical" evidence="7">
    <location>
        <begin position="118"/>
        <end position="139"/>
    </location>
</feature>
<dbReference type="InterPro" id="IPR004299">
    <property type="entry name" value="MBOAT_fam"/>
</dbReference>
<accession>A0A0C3C316</accession>
<evidence type="ECO:0000256" key="4">
    <source>
        <dbReference type="ARBA" id="ARBA00022989"/>
    </source>
</evidence>
<dbReference type="Pfam" id="PF03062">
    <property type="entry name" value="MBOAT"/>
    <property type="match status" value="1"/>
</dbReference>
<dbReference type="GO" id="GO:0003841">
    <property type="term" value="F:1-acylglycerol-3-phosphate O-acyltransferase activity"/>
    <property type="evidence" value="ECO:0007669"/>
    <property type="project" value="TreeGrafter"/>
</dbReference>
<dbReference type="GO" id="GO:0046474">
    <property type="term" value="P:glycerophospholipid biosynthetic process"/>
    <property type="evidence" value="ECO:0007669"/>
    <property type="project" value="TreeGrafter"/>
</dbReference>
<dbReference type="FunCoup" id="A0A0C3C316">
    <property type="interactions" value="165"/>
</dbReference>
<dbReference type="InterPro" id="IPR049941">
    <property type="entry name" value="LPLAT_7/PORCN-like"/>
</dbReference>
<comment type="subcellular location">
    <subcellularLocation>
        <location evidence="1">Membrane</location>
        <topology evidence="1">Multi-pass membrane protein</topology>
    </subcellularLocation>
</comment>
<dbReference type="AlphaFoldDB" id="A0A0C3C316"/>
<evidence type="ECO:0000256" key="3">
    <source>
        <dbReference type="ARBA" id="ARBA00022692"/>
    </source>
</evidence>
<feature type="transmembrane region" description="Helical" evidence="7">
    <location>
        <begin position="226"/>
        <end position="249"/>
    </location>
</feature>
<dbReference type="STRING" id="765440.A0A0C3C316"/>
<feature type="transmembrane region" description="Helical" evidence="7">
    <location>
        <begin position="160"/>
        <end position="182"/>
    </location>
</feature>
<dbReference type="OrthoDB" id="286734at2759"/>
<dbReference type="GO" id="GO:0005783">
    <property type="term" value="C:endoplasmic reticulum"/>
    <property type="evidence" value="ECO:0007669"/>
    <property type="project" value="TreeGrafter"/>
</dbReference>
<keyword evidence="9" id="KW-1185">Reference proteome</keyword>
<keyword evidence="6" id="KW-0012">Acyltransferase</keyword>
<dbReference type="GO" id="GO:0016020">
    <property type="term" value="C:membrane"/>
    <property type="evidence" value="ECO:0007669"/>
    <property type="project" value="UniProtKB-SubCell"/>
</dbReference>
<dbReference type="HOGENOM" id="CLU_011340_5_1_1"/>
<feature type="transmembrane region" description="Helical" evidence="7">
    <location>
        <begin position="358"/>
        <end position="384"/>
    </location>
</feature>
<keyword evidence="4 7" id="KW-1133">Transmembrane helix</keyword>
<feature type="transmembrane region" description="Helical" evidence="7">
    <location>
        <begin position="58"/>
        <end position="80"/>
    </location>
</feature>
<reference evidence="9" key="2">
    <citation type="submission" date="2015-01" db="EMBL/GenBank/DDBJ databases">
        <title>Evolutionary Origins and Diversification of the Mycorrhizal Mutualists.</title>
        <authorList>
            <consortium name="DOE Joint Genome Institute"/>
            <consortium name="Mycorrhizal Genomics Consortium"/>
            <person name="Kohler A."/>
            <person name="Kuo A."/>
            <person name="Nagy L.G."/>
            <person name="Floudas D."/>
            <person name="Copeland A."/>
            <person name="Barry K.W."/>
            <person name="Cichocki N."/>
            <person name="Veneault-Fourrey C."/>
            <person name="LaButti K."/>
            <person name="Lindquist E.A."/>
            <person name="Lipzen A."/>
            <person name="Lundell T."/>
            <person name="Morin E."/>
            <person name="Murat C."/>
            <person name="Riley R."/>
            <person name="Ohm R."/>
            <person name="Sun H."/>
            <person name="Tunlid A."/>
            <person name="Henrissat B."/>
            <person name="Grigoriev I.V."/>
            <person name="Hibbett D.S."/>
            <person name="Martin F."/>
        </authorList>
    </citation>
    <scope>NUCLEOTIDE SEQUENCE [LARGE SCALE GENOMIC DNA]</scope>
    <source>
        <strain evidence="9">F 1598</strain>
    </source>
</reference>
<dbReference type="GO" id="GO:0030258">
    <property type="term" value="P:lipid modification"/>
    <property type="evidence" value="ECO:0007669"/>
    <property type="project" value="TreeGrafter"/>
</dbReference>
<evidence type="ECO:0000256" key="2">
    <source>
        <dbReference type="ARBA" id="ARBA00022679"/>
    </source>
</evidence>
<sequence length="505" mass="56331">MDAIFIPVASMVGASLDQVKLISCLLISYPLGSLFIRIPSSQPGLKHIFNLTVTLVYLLPVLNMYSALLQLLGSVIGTYMIAANVRGPRMPWIVFVFLMGHLLVNHIIRAIYHPGYDFGITAPQMVLTMKLSTFAWNVWDGRRPVADLDKWQSEKRVTKYPSLLEFLGFSFYFPGFLVGPYLEYSTYMSLIDESIYKSTGAHQNITSTKSGRNVPDGRKRVAYRKMAFGLAWLGVFVVLGGSYNFAVALQPWFATRSLLYRIAYFHICGVVERSKYYALWILTEGAGDMSGLGFTGYSPTGQSLWQGATNVNVLMIEFAPNFKVLLDSWNTKTNVWLRECVYKRVTPKGKKPGFRSSMTTFVTSAVWHGIAGGYYLTFLLGGFMSSISRLSRANIRPLLLPPPGAPPSKLKRAYDIAGIIITVICMDYIAAPFMLLSVRNSLAAWRALDWYGLWIIFGGLAFFYAGFPSDGGRDGEEAIAFASSSACWCYAINWHSVSDTRRCGD</sequence>
<feature type="transmembrane region" description="Helical" evidence="7">
    <location>
        <begin position="21"/>
        <end position="38"/>
    </location>
</feature>
<keyword evidence="2" id="KW-0808">Transferase</keyword>
<dbReference type="Proteomes" id="UP000054166">
    <property type="component" value="Unassembled WGS sequence"/>
</dbReference>
<feature type="transmembrane region" description="Helical" evidence="7">
    <location>
        <begin position="416"/>
        <end position="436"/>
    </location>
</feature>
<evidence type="ECO:0000256" key="1">
    <source>
        <dbReference type="ARBA" id="ARBA00004141"/>
    </source>
</evidence>
<evidence type="ECO:0000313" key="8">
    <source>
        <dbReference type="EMBL" id="KIM83962.1"/>
    </source>
</evidence>
<evidence type="ECO:0000313" key="9">
    <source>
        <dbReference type="Proteomes" id="UP000054166"/>
    </source>
</evidence>
<feature type="transmembrane region" description="Helical" evidence="7">
    <location>
        <begin position="92"/>
        <end position="112"/>
    </location>
</feature>
<reference evidence="8 9" key="1">
    <citation type="submission" date="2014-04" db="EMBL/GenBank/DDBJ databases">
        <authorList>
            <consortium name="DOE Joint Genome Institute"/>
            <person name="Kuo A."/>
            <person name="Tarkka M."/>
            <person name="Buscot F."/>
            <person name="Kohler A."/>
            <person name="Nagy L.G."/>
            <person name="Floudas D."/>
            <person name="Copeland A."/>
            <person name="Barry K.W."/>
            <person name="Cichocki N."/>
            <person name="Veneault-Fourrey C."/>
            <person name="LaButti K."/>
            <person name="Lindquist E.A."/>
            <person name="Lipzen A."/>
            <person name="Lundell T."/>
            <person name="Morin E."/>
            <person name="Murat C."/>
            <person name="Sun H."/>
            <person name="Tunlid A."/>
            <person name="Henrissat B."/>
            <person name="Grigoriev I.V."/>
            <person name="Hibbett D.S."/>
            <person name="Martin F."/>
            <person name="Nordberg H.P."/>
            <person name="Cantor M.N."/>
            <person name="Hua S.X."/>
        </authorList>
    </citation>
    <scope>NUCLEOTIDE SEQUENCE [LARGE SCALE GENOMIC DNA]</scope>
    <source>
        <strain evidence="8 9">F 1598</strain>
    </source>
</reference>
<protein>
    <recommendedName>
        <fullName evidence="10">MBOAT-domain-containing protein</fullName>
    </recommendedName>
</protein>